<dbReference type="InterPro" id="IPR054708">
    <property type="entry name" value="MTPAP-like_central"/>
</dbReference>
<evidence type="ECO:0000313" key="9">
    <source>
        <dbReference type="Proteomes" id="UP001303473"/>
    </source>
</evidence>
<gene>
    <name evidence="8" type="ORF">QBC46DRAFT_69321</name>
</gene>
<dbReference type="InterPro" id="IPR002058">
    <property type="entry name" value="PAP_assoc"/>
</dbReference>
<dbReference type="GO" id="GO:0010605">
    <property type="term" value="P:negative regulation of macromolecule metabolic process"/>
    <property type="evidence" value="ECO:0007669"/>
    <property type="project" value="UniProtKB-ARBA"/>
</dbReference>
<dbReference type="GO" id="GO:0031499">
    <property type="term" value="C:TRAMP complex"/>
    <property type="evidence" value="ECO:0007669"/>
    <property type="project" value="TreeGrafter"/>
</dbReference>
<feature type="domain" description="PAP-associated" evidence="6">
    <location>
        <begin position="690"/>
        <end position="747"/>
    </location>
</feature>
<comment type="caution">
    <text evidence="8">The sequence shown here is derived from an EMBL/GenBank/DDBJ whole genome shotgun (WGS) entry which is preliminary data.</text>
</comment>
<dbReference type="InterPro" id="IPR043519">
    <property type="entry name" value="NT_sf"/>
</dbReference>
<evidence type="ECO:0000259" key="6">
    <source>
        <dbReference type="Pfam" id="PF03828"/>
    </source>
</evidence>
<feature type="region of interest" description="Disordered" evidence="5">
    <location>
        <begin position="414"/>
        <end position="463"/>
    </location>
</feature>
<dbReference type="CDD" id="cd05402">
    <property type="entry name" value="NT_PAP_TUTase"/>
    <property type="match status" value="1"/>
</dbReference>
<dbReference type="PANTHER" id="PTHR23092">
    <property type="entry name" value="POLY(A) RNA POLYMERASE"/>
    <property type="match status" value="1"/>
</dbReference>
<protein>
    <recommendedName>
        <fullName evidence="2">polynucleotide adenylyltransferase</fullName>
        <ecNumber evidence="2">2.7.7.19</ecNumber>
    </recommendedName>
</protein>
<keyword evidence="9" id="KW-1185">Reference proteome</keyword>
<organism evidence="8 9">
    <name type="scientific">Diplogelasinospora grovesii</name>
    <dbReference type="NCBI Taxonomy" id="303347"/>
    <lineage>
        <taxon>Eukaryota</taxon>
        <taxon>Fungi</taxon>
        <taxon>Dikarya</taxon>
        <taxon>Ascomycota</taxon>
        <taxon>Pezizomycotina</taxon>
        <taxon>Sordariomycetes</taxon>
        <taxon>Sordariomycetidae</taxon>
        <taxon>Sordariales</taxon>
        <taxon>Diplogelasinosporaceae</taxon>
        <taxon>Diplogelasinospora</taxon>
    </lineage>
</organism>
<feature type="compositionally biased region" description="Acidic residues" evidence="5">
    <location>
        <begin position="321"/>
        <end position="332"/>
    </location>
</feature>
<proteinExistence type="inferred from homology"/>
<feature type="region of interest" description="Disordered" evidence="5">
    <location>
        <begin position="1"/>
        <end position="382"/>
    </location>
</feature>
<dbReference type="Pfam" id="PF22600">
    <property type="entry name" value="MTPAP-like_central"/>
    <property type="match status" value="1"/>
</dbReference>
<dbReference type="FunFam" id="1.10.1410.10:FF:000003">
    <property type="entry name" value="non-canonical poly(A) RNA polymerase PAPD7"/>
    <property type="match status" value="1"/>
</dbReference>
<dbReference type="Gene3D" id="3.30.460.10">
    <property type="entry name" value="Beta Polymerase, domain 2"/>
    <property type="match status" value="1"/>
</dbReference>
<dbReference type="SUPFAM" id="SSF81301">
    <property type="entry name" value="Nucleotidyltransferase"/>
    <property type="match status" value="1"/>
</dbReference>
<dbReference type="GO" id="GO:0043634">
    <property type="term" value="P:polyadenylation-dependent ncRNA catabolic process"/>
    <property type="evidence" value="ECO:0007669"/>
    <property type="project" value="TreeGrafter"/>
</dbReference>
<feature type="compositionally biased region" description="Low complexity" evidence="5">
    <location>
        <begin position="1"/>
        <end position="12"/>
    </location>
</feature>
<feature type="compositionally biased region" description="Acidic residues" evidence="5">
    <location>
        <begin position="227"/>
        <end position="245"/>
    </location>
</feature>
<evidence type="ECO:0000256" key="2">
    <source>
        <dbReference type="ARBA" id="ARBA00012388"/>
    </source>
</evidence>
<feature type="compositionally biased region" description="Polar residues" evidence="5">
    <location>
        <begin position="260"/>
        <end position="270"/>
    </location>
</feature>
<dbReference type="Proteomes" id="UP001303473">
    <property type="component" value="Unassembled WGS sequence"/>
</dbReference>
<feature type="domain" description="Poly(A) RNA polymerase mitochondrial-like central palm" evidence="7">
    <location>
        <begin position="490"/>
        <end position="630"/>
    </location>
</feature>
<feature type="compositionally biased region" description="Basic and acidic residues" evidence="5">
    <location>
        <begin position="13"/>
        <end position="23"/>
    </location>
</feature>
<evidence type="ECO:0000259" key="7">
    <source>
        <dbReference type="Pfam" id="PF22600"/>
    </source>
</evidence>
<dbReference type="AlphaFoldDB" id="A0AAN6NBC7"/>
<comment type="similarity">
    <text evidence="1">Belongs to the DNA polymerase type-B-like family.</text>
</comment>
<dbReference type="EC" id="2.7.7.19" evidence="2"/>
<accession>A0AAN6NBC7</accession>
<dbReference type="GO" id="GO:0031123">
    <property type="term" value="P:RNA 3'-end processing"/>
    <property type="evidence" value="ECO:0007669"/>
    <property type="project" value="TreeGrafter"/>
</dbReference>
<dbReference type="Pfam" id="PF03828">
    <property type="entry name" value="PAP_assoc"/>
    <property type="match status" value="1"/>
</dbReference>
<dbReference type="GO" id="GO:1990817">
    <property type="term" value="F:poly(A) RNA polymerase activity"/>
    <property type="evidence" value="ECO:0007669"/>
    <property type="project" value="UniProtKB-EC"/>
</dbReference>
<evidence type="ECO:0000256" key="1">
    <source>
        <dbReference type="ARBA" id="ARBA00008593"/>
    </source>
</evidence>
<reference evidence="9" key="1">
    <citation type="journal article" date="2023" name="Mol. Phylogenet. Evol.">
        <title>Genome-scale phylogeny and comparative genomics of the fungal order Sordariales.</title>
        <authorList>
            <person name="Hensen N."/>
            <person name="Bonometti L."/>
            <person name="Westerberg I."/>
            <person name="Brannstrom I.O."/>
            <person name="Guillou S."/>
            <person name="Cros-Aarteil S."/>
            <person name="Calhoun S."/>
            <person name="Haridas S."/>
            <person name="Kuo A."/>
            <person name="Mondo S."/>
            <person name="Pangilinan J."/>
            <person name="Riley R."/>
            <person name="LaButti K."/>
            <person name="Andreopoulos B."/>
            <person name="Lipzen A."/>
            <person name="Chen C."/>
            <person name="Yan M."/>
            <person name="Daum C."/>
            <person name="Ng V."/>
            <person name="Clum A."/>
            <person name="Steindorff A."/>
            <person name="Ohm R.A."/>
            <person name="Martin F."/>
            <person name="Silar P."/>
            <person name="Natvig D.O."/>
            <person name="Lalanne C."/>
            <person name="Gautier V."/>
            <person name="Ament-Velasquez S.L."/>
            <person name="Kruys A."/>
            <person name="Hutchinson M.I."/>
            <person name="Powell A.J."/>
            <person name="Barry K."/>
            <person name="Miller A.N."/>
            <person name="Grigoriev I.V."/>
            <person name="Debuchy R."/>
            <person name="Gladieux P."/>
            <person name="Hiltunen Thoren M."/>
            <person name="Johannesson H."/>
        </authorList>
    </citation>
    <scope>NUCLEOTIDE SEQUENCE [LARGE SCALE GENOMIC DNA]</scope>
    <source>
        <strain evidence="9">CBS 340.73</strain>
    </source>
</reference>
<dbReference type="EMBL" id="MU853772">
    <property type="protein sequence ID" value="KAK3942624.1"/>
    <property type="molecule type" value="Genomic_DNA"/>
</dbReference>
<feature type="compositionally biased region" description="Basic and acidic residues" evidence="5">
    <location>
        <begin position="78"/>
        <end position="98"/>
    </location>
</feature>
<dbReference type="Gene3D" id="1.10.1410.10">
    <property type="match status" value="1"/>
</dbReference>
<feature type="compositionally biased region" description="Basic and acidic residues" evidence="5">
    <location>
        <begin position="168"/>
        <end position="184"/>
    </location>
</feature>
<evidence type="ECO:0000256" key="4">
    <source>
        <dbReference type="ARBA" id="ARBA00022842"/>
    </source>
</evidence>
<dbReference type="GO" id="GO:0005730">
    <property type="term" value="C:nucleolus"/>
    <property type="evidence" value="ECO:0007669"/>
    <property type="project" value="TreeGrafter"/>
</dbReference>
<dbReference type="GO" id="GO:0003729">
    <property type="term" value="F:mRNA binding"/>
    <property type="evidence" value="ECO:0007669"/>
    <property type="project" value="TreeGrafter"/>
</dbReference>
<evidence type="ECO:0000313" key="8">
    <source>
        <dbReference type="EMBL" id="KAK3942624.1"/>
    </source>
</evidence>
<dbReference type="GO" id="GO:0046872">
    <property type="term" value="F:metal ion binding"/>
    <property type="evidence" value="ECO:0007669"/>
    <property type="project" value="UniProtKB-KW"/>
</dbReference>
<dbReference type="SUPFAM" id="SSF81631">
    <property type="entry name" value="PAP/OAS1 substrate-binding domain"/>
    <property type="match status" value="1"/>
</dbReference>
<evidence type="ECO:0000256" key="3">
    <source>
        <dbReference type="ARBA" id="ARBA00022723"/>
    </source>
</evidence>
<keyword evidence="4" id="KW-0460">Magnesium</keyword>
<name>A0AAN6NBC7_9PEZI</name>
<evidence type="ECO:0000256" key="5">
    <source>
        <dbReference type="SAM" id="MobiDB-lite"/>
    </source>
</evidence>
<dbReference type="PANTHER" id="PTHR23092:SF15">
    <property type="entry name" value="INACTIVE NON-CANONICAL POLY(A) RNA POLYMERASE PROTEIN TRF4-2-RELATED"/>
    <property type="match status" value="1"/>
</dbReference>
<dbReference type="InterPro" id="IPR045862">
    <property type="entry name" value="Trf4-like"/>
</dbReference>
<keyword evidence="3" id="KW-0479">Metal-binding</keyword>
<sequence>MSYDSRYPPQGGYRRDYRGDRDAPSLPQRPTTRSERRHRDRRDEPSYQSSQHNHPSLPPRPPPQANSSDSYRPPSYSTRDDYQGRDRDSRYGDTRPRADAYPPPPGKYNDFRPPQGDFSFRVEKPPGVEDSPYDSYRPHDDRQGRNGHGGPLNNDSNGRPGNWGRQGRQGENRTRRDRRGERMQGGRPPRRPFVAAERELLSGSHPTGPERDLFDSEAGVTYRALDELSDSEEAEMDISGDESDEAKEPSNKRVRLTLGASASDNSTPKWSNPDPYTALPPPEAGQAKKKDVVQLIRKARVQAKESRSALPTGNEDFISLDFDDSDSSEEEVQITSSATRDSPRGVPGAPTGPRLPNSRLGQNAQEATRPGARSLSDAQPQVIDLTDRAAVVDLTESPPSKGSTTLAPPIIIPINRRSSMPDPTPSALGSRKRTHDDEIKPPPHARLKKPARPPVGGSVTSEWRAKQGDDACPWIRADHSRTTPQTGVWLHKEIVDFYDFVKPRDFEERIRNEIVQELKDFCRRQFRDAEVYPFGSFPSGLYLPTGDMDLVFLSDQFLKGGRSKYDTKGILWKLDARIRQNRLALRDEIEIISHAKVPLVKYIEKKTGLKIDISFENMTGLQAVKTFTAWKEQYPAMPILVTVIKQFLAMRGLNEPVNGGIGGFSVICLVVSMLQQMPQVQSRSMNTQHHLGELLMEFFDLYGNRFNYQTTAISLNPPKYIPKNKIVTFAYKNYDRLSIIDPNNPENDISGGSNNTSTILTLFSEAHRLLSKRLAELAQSRNRRNASILEVILAGNYSSFQSQREHLQRLSERT</sequence>